<comment type="caution">
    <text evidence="1">The sequence shown here is derived from an EMBL/GenBank/DDBJ whole genome shotgun (WGS) entry which is preliminary data.</text>
</comment>
<dbReference type="Proteomes" id="UP000487757">
    <property type="component" value="Unassembled WGS sequence"/>
</dbReference>
<protein>
    <submittedName>
        <fullName evidence="1">Uncharacterized protein</fullName>
    </submittedName>
</protein>
<sequence length="65" mass="7538">MRKKILFLIIIAAFGWSFKAKIDRIKIQEIKLETPFNMPAVKYPDFSETRRCYSGLCSSSGLKHN</sequence>
<dbReference type="RefSeq" id="WP_154279284.1">
    <property type="nucleotide sequence ID" value="NZ_JBHUJQ010000001.1"/>
</dbReference>
<reference evidence="1 2" key="1">
    <citation type="submission" date="2019-11" db="EMBL/GenBank/DDBJ databases">
        <title>Pedobacter petrophilus genome.</title>
        <authorList>
            <person name="Feldbauer M.J."/>
            <person name="Newman J.D."/>
        </authorList>
    </citation>
    <scope>NUCLEOTIDE SEQUENCE [LARGE SCALE GENOMIC DNA]</scope>
    <source>
        <strain evidence="1 2">LMG 29686</strain>
    </source>
</reference>
<proteinExistence type="predicted"/>
<dbReference type="AlphaFoldDB" id="A0A7K0FU29"/>
<name>A0A7K0FU29_9SPHI</name>
<organism evidence="1 2">
    <name type="scientific">Pedobacter petrophilus</name>
    <dbReference type="NCBI Taxonomy" id="1908241"/>
    <lineage>
        <taxon>Bacteria</taxon>
        <taxon>Pseudomonadati</taxon>
        <taxon>Bacteroidota</taxon>
        <taxon>Sphingobacteriia</taxon>
        <taxon>Sphingobacteriales</taxon>
        <taxon>Sphingobacteriaceae</taxon>
        <taxon>Pedobacter</taxon>
    </lineage>
</organism>
<accession>A0A7K0FU29</accession>
<dbReference type="EMBL" id="WKKH01000004">
    <property type="protein sequence ID" value="MRX75117.1"/>
    <property type="molecule type" value="Genomic_DNA"/>
</dbReference>
<evidence type="ECO:0000313" key="2">
    <source>
        <dbReference type="Proteomes" id="UP000487757"/>
    </source>
</evidence>
<evidence type="ECO:0000313" key="1">
    <source>
        <dbReference type="EMBL" id="MRX75117.1"/>
    </source>
</evidence>
<keyword evidence="2" id="KW-1185">Reference proteome</keyword>
<gene>
    <name evidence="1" type="ORF">GJU39_03365</name>
</gene>